<comment type="subcellular location">
    <subcellularLocation>
        <location evidence="2 10">Cytoplasm</location>
    </subcellularLocation>
</comment>
<evidence type="ECO:0000256" key="2">
    <source>
        <dbReference type="ARBA" id="ARBA00004496"/>
    </source>
</evidence>
<sequence length="608" mass="67961">MCGIVGLVGKKEVKINDIIDGLKKLEYRGYDSAGIAFSQNSHIELIKATGKISNLKEALKEEINTYVDIGIAHTRWATHGGVTNLNAHPHTDCTGKIALVHNGIIENFQELRKELKEKGHTFKSETDTEVIAHLIEEYYDGNLFQAVLRAIKRLDGAYAIGVMQTDEKKIVSVRKGSPLVVAYSEDFALLASDITPIIKYTKDVYFMNDNEIAVLNPGNIEFFDINGEKIEKKSTHIDWDEQAAEKGGYDHFMLKEMNEQPEALKAAITGRIKNGKSILSEINNLKEFITEKLRKIFVVACGTSYHAGLTFKYFMNRYSKIGVDIEVASEFRYMNPHVDENTLVLAISQSGETIDTLEGIRIAKEKGAKVITISNVFGSTIPRESHGAIYMNTGPEIGVAATKTYTAQIAILYALGAKIIELTQGSNDEIRDILKGIEEMPEVYKKVLKLNERIKELAREYVKFQHMMYIGRGFGYPTALEGALKLKEISYIHAAGYQAGELKHGPIALLDEQFPVFAIIPKDSLYEKMKSNLMESKARNANIIAITTENNNEISQLTDEYICVPQVHEALYPLAMAPVIQLFAYNVAILRKLDPDKPRNLAKSVTVE</sequence>
<evidence type="ECO:0000256" key="5">
    <source>
        <dbReference type="ARBA" id="ARBA00022490"/>
    </source>
</evidence>
<evidence type="ECO:0000256" key="9">
    <source>
        <dbReference type="ARBA" id="ARBA00022962"/>
    </source>
</evidence>
<dbReference type="RefSeq" id="WP_072864685.1">
    <property type="nucleotide sequence ID" value="NZ_FQUI01000019.1"/>
</dbReference>
<evidence type="ECO:0000259" key="12">
    <source>
        <dbReference type="PROSITE" id="PS51464"/>
    </source>
</evidence>
<evidence type="ECO:0000256" key="8">
    <source>
        <dbReference type="ARBA" id="ARBA00022737"/>
    </source>
</evidence>
<dbReference type="InterPro" id="IPR035466">
    <property type="entry name" value="GlmS/AgaS_SIS"/>
</dbReference>
<dbReference type="STRING" id="1122195.SAMN02745164_01300"/>
<dbReference type="GO" id="GO:0097367">
    <property type="term" value="F:carbohydrate derivative binding"/>
    <property type="evidence" value="ECO:0007669"/>
    <property type="project" value="InterPro"/>
</dbReference>
<evidence type="ECO:0000259" key="11">
    <source>
        <dbReference type="PROSITE" id="PS51278"/>
    </source>
</evidence>
<dbReference type="InterPro" id="IPR001347">
    <property type="entry name" value="SIS_dom"/>
</dbReference>
<dbReference type="HAMAP" id="MF_00164">
    <property type="entry name" value="GlmS"/>
    <property type="match status" value="1"/>
</dbReference>
<dbReference type="InterPro" id="IPR047084">
    <property type="entry name" value="GFAT_N"/>
</dbReference>
<keyword evidence="14" id="KW-1185">Reference proteome</keyword>
<dbReference type="Gene3D" id="3.40.50.10490">
    <property type="entry name" value="Glucose-6-phosphate isomerase like protein, domain 1"/>
    <property type="match status" value="2"/>
</dbReference>
<dbReference type="Pfam" id="PF13522">
    <property type="entry name" value="GATase_6"/>
    <property type="match status" value="1"/>
</dbReference>
<dbReference type="PANTHER" id="PTHR10937">
    <property type="entry name" value="GLUCOSAMINE--FRUCTOSE-6-PHOSPHATE AMINOTRANSFERASE, ISOMERIZING"/>
    <property type="match status" value="1"/>
</dbReference>
<dbReference type="NCBIfam" id="NF001484">
    <property type="entry name" value="PRK00331.1"/>
    <property type="match status" value="1"/>
</dbReference>
<comment type="function">
    <text evidence="10">Catalyzes the first step in hexosamine metabolism, converting fructose-6P into glucosamine-6P using glutamine as a nitrogen source.</text>
</comment>
<keyword evidence="5 10" id="KW-0963">Cytoplasm</keyword>
<evidence type="ECO:0000256" key="10">
    <source>
        <dbReference type="HAMAP-Rule" id="MF_00164"/>
    </source>
</evidence>
<keyword evidence="9" id="KW-0315">Glutamine amidotransferase</keyword>
<dbReference type="InterPro" id="IPR035490">
    <property type="entry name" value="GlmS/FrlB_SIS"/>
</dbReference>
<dbReference type="FunFam" id="3.60.20.10:FF:000006">
    <property type="entry name" value="Glutamine--fructose-6-phosphate aminotransferase [isomerizing]"/>
    <property type="match status" value="1"/>
</dbReference>
<evidence type="ECO:0000256" key="3">
    <source>
        <dbReference type="ARBA" id="ARBA00012916"/>
    </source>
</evidence>
<proteinExistence type="inferred from homology"/>
<feature type="domain" description="SIS" evidence="12">
    <location>
        <begin position="457"/>
        <end position="598"/>
    </location>
</feature>
<dbReference type="CDD" id="cd05008">
    <property type="entry name" value="SIS_GlmS_GlmD_1"/>
    <property type="match status" value="1"/>
</dbReference>
<dbReference type="NCBIfam" id="TIGR01135">
    <property type="entry name" value="glmS"/>
    <property type="match status" value="1"/>
</dbReference>
<dbReference type="GO" id="GO:0005829">
    <property type="term" value="C:cytosol"/>
    <property type="evidence" value="ECO:0007669"/>
    <property type="project" value="TreeGrafter"/>
</dbReference>
<protein>
    <recommendedName>
        <fullName evidence="4 10">Glutamine--fructose-6-phosphate aminotransferase [isomerizing]</fullName>
        <ecNumber evidence="3 10">2.6.1.16</ecNumber>
    </recommendedName>
    <alternativeName>
        <fullName evidence="10">D-fructose-6-phosphate amidotransferase</fullName>
    </alternativeName>
    <alternativeName>
        <fullName evidence="10">GFAT</fullName>
    </alternativeName>
    <alternativeName>
        <fullName evidence="10">Glucosamine-6-phosphate synthase</fullName>
    </alternativeName>
    <alternativeName>
        <fullName evidence="10">Hexosephosphate aminotransferase</fullName>
    </alternativeName>
    <alternativeName>
        <fullName evidence="10">L-glutamine--D-fructose-6-phosphate amidotransferase</fullName>
    </alternativeName>
</protein>
<evidence type="ECO:0000256" key="6">
    <source>
        <dbReference type="ARBA" id="ARBA00022576"/>
    </source>
</evidence>
<feature type="active site" description="For Fru-6P isomerization activity" evidence="10">
    <location>
        <position position="603"/>
    </location>
</feature>
<dbReference type="EMBL" id="FQUI01000019">
    <property type="protein sequence ID" value="SHE86707.1"/>
    <property type="molecule type" value="Genomic_DNA"/>
</dbReference>
<evidence type="ECO:0000256" key="1">
    <source>
        <dbReference type="ARBA" id="ARBA00001031"/>
    </source>
</evidence>
<dbReference type="InterPro" id="IPR029055">
    <property type="entry name" value="Ntn_hydrolases_N"/>
</dbReference>
<keyword evidence="6 10" id="KW-0032">Aminotransferase</keyword>
<dbReference type="AlphaFoldDB" id="A0A1M4X003"/>
<keyword evidence="7 10" id="KW-0808">Transferase</keyword>
<dbReference type="InterPro" id="IPR017932">
    <property type="entry name" value="GATase_2_dom"/>
</dbReference>
<dbReference type="Gene3D" id="3.60.20.10">
    <property type="entry name" value="Glutamine Phosphoribosylpyrophosphate, subunit 1, domain 1"/>
    <property type="match status" value="1"/>
</dbReference>
<name>A0A1M4X003_MARH1</name>
<dbReference type="GO" id="GO:0006487">
    <property type="term" value="P:protein N-linked glycosylation"/>
    <property type="evidence" value="ECO:0007669"/>
    <property type="project" value="TreeGrafter"/>
</dbReference>
<dbReference type="PROSITE" id="PS51278">
    <property type="entry name" value="GATASE_TYPE_2"/>
    <property type="match status" value="1"/>
</dbReference>
<dbReference type="Pfam" id="PF01380">
    <property type="entry name" value="SIS"/>
    <property type="match status" value="2"/>
</dbReference>
<gene>
    <name evidence="10" type="primary">glmS</name>
    <name evidence="13" type="ORF">SAMN02745164_01300</name>
</gene>
<dbReference type="PANTHER" id="PTHR10937:SF0">
    <property type="entry name" value="GLUTAMINE--FRUCTOSE-6-PHOSPHATE TRANSAMINASE (ISOMERIZING)"/>
    <property type="match status" value="1"/>
</dbReference>
<evidence type="ECO:0000313" key="14">
    <source>
        <dbReference type="Proteomes" id="UP000184334"/>
    </source>
</evidence>
<dbReference type="PROSITE" id="PS51464">
    <property type="entry name" value="SIS"/>
    <property type="match status" value="2"/>
</dbReference>
<keyword evidence="8" id="KW-0677">Repeat</keyword>
<dbReference type="CDD" id="cd00714">
    <property type="entry name" value="GFAT"/>
    <property type="match status" value="1"/>
</dbReference>
<evidence type="ECO:0000313" key="13">
    <source>
        <dbReference type="EMBL" id="SHE86707.1"/>
    </source>
</evidence>
<dbReference type="GO" id="GO:0004360">
    <property type="term" value="F:glutamine-fructose-6-phosphate transaminase (isomerizing) activity"/>
    <property type="evidence" value="ECO:0007669"/>
    <property type="project" value="UniProtKB-UniRule"/>
</dbReference>
<dbReference type="GO" id="GO:0006047">
    <property type="term" value="P:UDP-N-acetylglucosamine metabolic process"/>
    <property type="evidence" value="ECO:0007669"/>
    <property type="project" value="TreeGrafter"/>
</dbReference>
<dbReference type="FunFam" id="3.40.50.10490:FF:000002">
    <property type="entry name" value="Glutamine--fructose-6-phosphate aminotransferase [isomerizing]"/>
    <property type="match status" value="1"/>
</dbReference>
<dbReference type="SUPFAM" id="SSF53697">
    <property type="entry name" value="SIS domain"/>
    <property type="match status" value="1"/>
</dbReference>
<evidence type="ECO:0000256" key="4">
    <source>
        <dbReference type="ARBA" id="ARBA00016090"/>
    </source>
</evidence>
<dbReference type="CDD" id="cd05009">
    <property type="entry name" value="SIS_GlmS_GlmD_2"/>
    <property type="match status" value="1"/>
</dbReference>
<feature type="initiator methionine" description="Removed" evidence="10">
    <location>
        <position position="1"/>
    </location>
</feature>
<dbReference type="OrthoDB" id="106547at2"/>
<dbReference type="GO" id="GO:0006002">
    <property type="term" value="P:fructose 6-phosphate metabolic process"/>
    <property type="evidence" value="ECO:0007669"/>
    <property type="project" value="TreeGrafter"/>
</dbReference>
<comment type="subunit">
    <text evidence="10">Homodimer.</text>
</comment>
<dbReference type="SUPFAM" id="SSF56235">
    <property type="entry name" value="N-terminal nucleophile aminohydrolases (Ntn hydrolases)"/>
    <property type="match status" value="1"/>
</dbReference>
<dbReference type="GO" id="GO:0005975">
    <property type="term" value="P:carbohydrate metabolic process"/>
    <property type="evidence" value="ECO:0007669"/>
    <property type="project" value="UniProtKB-UniRule"/>
</dbReference>
<dbReference type="EC" id="2.6.1.16" evidence="3 10"/>
<feature type="domain" description="SIS" evidence="12">
    <location>
        <begin position="285"/>
        <end position="425"/>
    </location>
</feature>
<dbReference type="FunFam" id="3.40.50.10490:FF:000001">
    <property type="entry name" value="Glutamine--fructose-6-phosphate aminotransferase [isomerizing]"/>
    <property type="match status" value="1"/>
</dbReference>
<organism evidence="13 14">
    <name type="scientific">Marinitoga hydrogenitolerans (strain DSM 16785 / JCM 12826 / AT1271)</name>
    <dbReference type="NCBI Taxonomy" id="1122195"/>
    <lineage>
        <taxon>Bacteria</taxon>
        <taxon>Thermotogati</taxon>
        <taxon>Thermotogota</taxon>
        <taxon>Thermotogae</taxon>
        <taxon>Petrotogales</taxon>
        <taxon>Petrotogaceae</taxon>
        <taxon>Marinitoga</taxon>
    </lineage>
</organism>
<comment type="catalytic activity">
    <reaction evidence="1 10">
        <text>D-fructose 6-phosphate + L-glutamine = D-glucosamine 6-phosphate + L-glutamate</text>
        <dbReference type="Rhea" id="RHEA:13237"/>
        <dbReference type="ChEBI" id="CHEBI:29985"/>
        <dbReference type="ChEBI" id="CHEBI:58359"/>
        <dbReference type="ChEBI" id="CHEBI:58725"/>
        <dbReference type="ChEBI" id="CHEBI:61527"/>
        <dbReference type="EC" id="2.6.1.16"/>
    </reaction>
</comment>
<feature type="active site" description="Nucleophile; for GATase activity" evidence="10">
    <location>
        <position position="2"/>
    </location>
</feature>
<dbReference type="GO" id="GO:0046349">
    <property type="term" value="P:amino sugar biosynthetic process"/>
    <property type="evidence" value="ECO:0007669"/>
    <property type="project" value="UniProtKB-ARBA"/>
</dbReference>
<evidence type="ECO:0000256" key="7">
    <source>
        <dbReference type="ARBA" id="ARBA00022679"/>
    </source>
</evidence>
<dbReference type="InterPro" id="IPR046348">
    <property type="entry name" value="SIS_dom_sf"/>
</dbReference>
<feature type="domain" description="Glutamine amidotransferase type-2" evidence="11">
    <location>
        <begin position="2"/>
        <end position="226"/>
    </location>
</feature>
<accession>A0A1M4X003</accession>
<reference evidence="13" key="1">
    <citation type="submission" date="2016-11" db="EMBL/GenBank/DDBJ databases">
        <authorList>
            <person name="Varghese N."/>
            <person name="Submissions S."/>
        </authorList>
    </citation>
    <scope>NUCLEOTIDE SEQUENCE [LARGE SCALE GENOMIC DNA]</scope>
    <source>
        <strain evidence="13">DSM 16785</strain>
    </source>
</reference>
<dbReference type="InterPro" id="IPR005855">
    <property type="entry name" value="GFAT"/>
</dbReference>
<dbReference type="Proteomes" id="UP000184334">
    <property type="component" value="Unassembled WGS sequence"/>
</dbReference>
<comment type="caution">
    <text evidence="13">The sequence shown here is derived from an EMBL/GenBank/DDBJ whole genome shotgun (WGS) entry which is preliminary data.</text>
</comment>